<dbReference type="AlphaFoldDB" id="A0A1E4SUD2"/>
<feature type="transmembrane region" description="Helical" evidence="9">
    <location>
        <begin position="255"/>
        <end position="275"/>
    </location>
</feature>
<dbReference type="OrthoDB" id="6132759at2759"/>
<protein>
    <recommendedName>
        <fullName evidence="12">Urea transport protein</fullName>
    </recommendedName>
</protein>
<feature type="transmembrane region" description="Helical" evidence="9">
    <location>
        <begin position="128"/>
        <end position="148"/>
    </location>
</feature>
<evidence type="ECO:0008006" key="12">
    <source>
        <dbReference type="Google" id="ProtNLM"/>
    </source>
</evidence>
<feature type="transmembrane region" description="Helical" evidence="9">
    <location>
        <begin position="394"/>
        <end position="420"/>
    </location>
</feature>
<dbReference type="Gene3D" id="1.20.1730.10">
    <property type="entry name" value="Sodium/glucose cotransporter"/>
    <property type="match status" value="1"/>
</dbReference>
<evidence type="ECO:0000256" key="8">
    <source>
        <dbReference type="SAM" id="MobiDB-lite"/>
    </source>
</evidence>
<dbReference type="PROSITE" id="PS50283">
    <property type="entry name" value="NA_SOLUT_SYMP_3"/>
    <property type="match status" value="1"/>
</dbReference>
<feature type="transmembrane region" description="Helical" evidence="9">
    <location>
        <begin position="322"/>
        <end position="341"/>
    </location>
</feature>
<dbReference type="GO" id="GO:0005886">
    <property type="term" value="C:plasma membrane"/>
    <property type="evidence" value="ECO:0007669"/>
    <property type="project" value="TreeGrafter"/>
</dbReference>
<gene>
    <name evidence="10" type="ORF">CANARDRAFT_30326</name>
</gene>
<comment type="subcellular location">
    <subcellularLocation>
        <location evidence="1">Membrane</location>
        <topology evidence="1">Multi-pass membrane protein</topology>
    </subcellularLocation>
</comment>
<dbReference type="Pfam" id="PF00474">
    <property type="entry name" value="SSF"/>
    <property type="match status" value="1"/>
</dbReference>
<feature type="transmembrane region" description="Helical" evidence="9">
    <location>
        <begin position="353"/>
        <end position="374"/>
    </location>
</feature>
<dbReference type="STRING" id="983967.A0A1E4SUD2"/>
<name>A0A1E4SUD2_9ASCO</name>
<keyword evidence="11" id="KW-1185">Reference proteome</keyword>
<feature type="transmembrane region" description="Helical" evidence="9">
    <location>
        <begin position="93"/>
        <end position="116"/>
    </location>
</feature>
<accession>A0A1E4SUD2</accession>
<comment type="similarity">
    <text evidence="2 7">Belongs to the sodium:solute symporter (SSF) (TC 2.A.21) family.</text>
</comment>
<dbReference type="PANTHER" id="PTHR48086">
    <property type="entry name" value="SODIUM/PROLINE SYMPORTER-RELATED"/>
    <property type="match status" value="1"/>
</dbReference>
<evidence type="ECO:0000313" key="10">
    <source>
        <dbReference type="EMBL" id="ODV83098.1"/>
    </source>
</evidence>
<evidence type="ECO:0000256" key="9">
    <source>
        <dbReference type="SAM" id="Phobius"/>
    </source>
</evidence>
<reference evidence="11" key="1">
    <citation type="submission" date="2016-04" db="EMBL/GenBank/DDBJ databases">
        <title>Comparative genomics of biotechnologically important yeasts.</title>
        <authorList>
            <consortium name="DOE Joint Genome Institute"/>
            <person name="Riley R."/>
            <person name="Haridas S."/>
            <person name="Wolfe K.H."/>
            <person name="Lopes M.R."/>
            <person name="Hittinger C.T."/>
            <person name="Goker M."/>
            <person name="Salamov A."/>
            <person name="Wisecaver J."/>
            <person name="Long T.M."/>
            <person name="Aerts A.L."/>
            <person name="Barry K."/>
            <person name="Choi C."/>
            <person name="Clum A."/>
            <person name="Coughlan A.Y."/>
            <person name="Deshpande S."/>
            <person name="Douglass A.P."/>
            <person name="Hanson S.J."/>
            <person name="Klenk H.-P."/>
            <person name="Labutti K."/>
            <person name="Lapidus A."/>
            <person name="Lindquist E."/>
            <person name="Lipzen A."/>
            <person name="Meier-Kolthoff J.P."/>
            <person name="Ohm R.A."/>
            <person name="Otillar R.P."/>
            <person name="Pangilinan J."/>
            <person name="Peng Y."/>
            <person name="Rokas A."/>
            <person name="Rosa C.A."/>
            <person name="Scheuner C."/>
            <person name="Sibirny A.A."/>
            <person name="Slot J.C."/>
            <person name="Stielow J.B."/>
            <person name="Sun H."/>
            <person name="Kurtzman C.P."/>
            <person name="Blackwell M."/>
            <person name="Grigoriev I.V."/>
            <person name="Jeffries T.W."/>
        </authorList>
    </citation>
    <scope>NUCLEOTIDE SEQUENCE [LARGE SCALE GENOMIC DNA]</scope>
    <source>
        <strain evidence="11">NRRL YB-2248</strain>
    </source>
</reference>
<keyword evidence="5 9" id="KW-1133">Transmembrane helix</keyword>
<evidence type="ECO:0000256" key="4">
    <source>
        <dbReference type="ARBA" id="ARBA00022692"/>
    </source>
</evidence>
<dbReference type="EMBL" id="KV453868">
    <property type="protein sequence ID" value="ODV83098.1"/>
    <property type="molecule type" value="Genomic_DNA"/>
</dbReference>
<keyword evidence="3" id="KW-0813">Transport</keyword>
<proteinExistence type="inferred from homology"/>
<feature type="region of interest" description="Disordered" evidence="8">
    <location>
        <begin position="453"/>
        <end position="480"/>
    </location>
</feature>
<feature type="transmembrane region" description="Helical" evidence="9">
    <location>
        <begin position="168"/>
        <end position="191"/>
    </location>
</feature>
<evidence type="ECO:0000256" key="7">
    <source>
        <dbReference type="RuleBase" id="RU362091"/>
    </source>
</evidence>
<dbReference type="GO" id="GO:0015606">
    <property type="term" value="F:spermidine transmembrane transporter activity"/>
    <property type="evidence" value="ECO:0007669"/>
    <property type="project" value="TreeGrafter"/>
</dbReference>
<dbReference type="Proteomes" id="UP000094801">
    <property type="component" value="Unassembled WGS sequence"/>
</dbReference>
<dbReference type="InterPro" id="IPR038377">
    <property type="entry name" value="Na/Glc_symporter_sf"/>
</dbReference>
<organism evidence="10 11">
    <name type="scientific">[Candida] arabinofermentans NRRL YB-2248</name>
    <dbReference type="NCBI Taxonomy" id="983967"/>
    <lineage>
        <taxon>Eukaryota</taxon>
        <taxon>Fungi</taxon>
        <taxon>Dikarya</taxon>
        <taxon>Ascomycota</taxon>
        <taxon>Saccharomycotina</taxon>
        <taxon>Pichiomycetes</taxon>
        <taxon>Pichiales</taxon>
        <taxon>Pichiaceae</taxon>
        <taxon>Ogataea</taxon>
        <taxon>Ogataea/Candida clade</taxon>
    </lineage>
</organism>
<evidence type="ECO:0000256" key="5">
    <source>
        <dbReference type="ARBA" id="ARBA00022989"/>
    </source>
</evidence>
<evidence type="ECO:0000256" key="6">
    <source>
        <dbReference type="ARBA" id="ARBA00023136"/>
    </source>
</evidence>
<dbReference type="InterPro" id="IPR050277">
    <property type="entry name" value="Sodium:Solute_Symporter"/>
</dbReference>
<evidence type="ECO:0000256" key="1">
    <source>
        <dbReference type="ARBA" id="ARBA00004141"/>
    </source>
</evidence>
<sequence length="480" mass="52131">MGCGILTTYTEIANIAGIQGLMVYILSGSIPIFMFALVGPEIRKRCPKGFVFTEWVRQRFGIVAALYLSAFTILTMFLFMLGELTAIEWAIEALTGIDATPCMVIECVVTTIYTCLGGFKVSFVTDTFQAIFVLVILIIGIIAYALNIDIDMDLKRETYDQLMGSNKLGWMLLYILPVAIITNDCFMAGFWLRTFAAKTNKDLIVGTGIASIVTGIICTLVGLPGILAVWTGDLVINDENGYNAFFILIGKMDKWVIGVILIFSVALSTCTFDSLQSATASSISNDFCRNKLPLIYVRAIVAIIMVPAIVVAVKAATNVLQIYLIADLVSASVIPIIFLGLSKKFNFLNGFDIIVGGLGALVAVFIFGTIYYGSAEEGGKLLLVWNGLYSDEDWGAFGAFVIAPFGGILIGLISAGLRIGCYWSYCKIKKIEFKVENAGGFKIFNGDTSISTELSDDEDEDEYVEDVVPTESGKKASISI</sequence>
<feature type="transmembrane region" description="Helical" evidence="9">
    <location>
        <begin position="203"/>
        <end position="230"/>
    </location>
</feature>
<feature type="transmembrane region" description="Helical" evidence="9">
    <location>
        <begin position="21"/>
        <end position="39"/>
    </location>
</feature>
<keyword evidence="6 9" id="KW-0472">Membrane</keyword>
<dbReference type="InterPro" id="IPR001734">
    <property type="entry name" value="Na/solute_symporter"/>
</dbReference>
<evidence type="ECO:0000256" key="3">
    <source>
        <dbReference type="ARBA" id="ARBA00022448"/>
    </source>
</evidence>
<feature type="compositionally biased region" description="Acidic residues" evidence="8">
    <location>
        <begin position="454"/>
        <end position="465"/>
    </location>
</feature>
<keyword evidence="4 9" id="KW-0812">Transmembrane</keyword>
<dbReference type="PANTHER" id="PTHR48086:SF10">
    <property type="entry name" value="AGR155CP"/>
    <property type="match status" value="1"/>
</dbReference>
<feature type="transmembrane region" description="Helical" evidence="9">
    <location>
        <begin position="295"/>
        <end position="316"/>
    </location>
</feature>
<feature type="transmembrane region" description="Helical" evidence="9">
    <location>
        <begin position="60"/>
        <end position="81"/>
    </location>
</feature>
<evidence type="ECO:0000256" key="2">
    <source>
        <dbReference type="ARBA" id="ARBA00006434"/>
    </source>
</evidence>
<evidence type="ECO:0000313" key="11">
    <source>
        <dbReference type="Proteomes" id="UP000094801"/>
    </source>
</evidence>